<reference evidence="5" key="2">
    <citation type="journal article" date="2019" name="Gigascience">
        <title>High-quality Schistosoma haematobium genome achieved by single-molecule and long-range sequencing.</title>
        <authorList>
            <person name="Stroehlein A.J."/>
            <person name="Korhonen P.K."/>
            <person name="Chong T.M."/>
            <person name="Lim Y.L."/>
            <person name="Chan K.G."/>
            <person name="Webster B."/>
            <person name="Rollinson D."/>
            <person name="Brindley P.J."/>
            <person name="Gasser R.B."/>
            <person name="Young N.D."/>
        </authorList>
    </citation>
    <scope>NUCLEOTIDE SEQUENCE</scope>
</reference>
<gene>
    <name evidence="5" type="primary">ANP32A_1</name>
    <name evidence="5" type="ORF">MS3_00009501</name>
</gene>
<dbReference type="SUPFAM" id="SSF52058">
    <property type="entry name" value="L domain-like"/>
    <property type="match status" value="1"/>
</dbReference>
<protein>
    <submittedName>
        <fullName evidence="5">Acidic leucine-rich nuclear phosphoprotein 32 member, variant 2</fullName>
    </submittedName>
</protein>
<reference evidence="5" key="1">
    <citation type="journal article" date="2012" name="Nat. Genet.">
        <title>Whole-genome sequence of Schistosoma haematobium.</title>
        <authorList>
            <person name="Young N.D."/>
            <person name="Jex A.R."/>
            <person name="Li B."/>
            <person name="Liu S."/>
            <person name="Yang L."/>
            <person name="Xiong Z."/>
            <person name="Li Y."/>
            <person name="Cantacessi C."/>
            <person name="Hall R.S."/>
            <person name="Xu X."/>
            <person name="Chen F."/>
            <person name="Wu X."/>
            <person name="Zerlotini A."/>
            <person name="Oliveira G."/>
            <person name="Hofmann A."/>
            <person name="Zhang G."/>
            <person name="Fang X."/>
            <person name="Kang Y."/>
            <person name="Campbell B.E."/>
            <person name="Loukas A."/>
            <person name="Ranganathan S."/>
            <person name="Rollinson D."/>
            <person name="Rinaldi G."/>
            <person name="Brindley P.J."/>
            <person name="Yang H."/>
            <person name="Wang J."/>
            <person name="Wang J."/>
            <person name="Gasser R.B."/>
        </authorList>
    </citation>
    <scope>NUCLEOTIDE SEQUENCE</scope>
</reference>
<evidence type="ECO:0000313" key="5">
    <source>
        <dbReference type="EMBL" id="KAH9579309.1"/>
    </source>
</evidence>
<accession>A0A922IHW0</accession>
<comment type="caution">
    <text evidence="5">The sequence shown here is derived from an EMBL/GenBank/DDBJ whole genome shotgun (WGS) entry which is preliminary data.</text>
</comment>
<dbReference type="InterPro" id="IPR001611">
    <property type="entry name" value="Leu-rich_rpt"/>
</dbReference>
<dbReference type="PANTHER" id="PTHR11375:SF0">
    <property type="entry name" value="ACIDIC LEUCINE-RICH NUCLEAR PHOSPHOPROTEIN 32 FAMILY MEMBER A"/>
    <property type="match status" value="1"/>
</dbReference>
<dbReference type="InterPro" id="IPR045081">
    <property type="entry name" value="AN32"/>
</dbReference>
<organism evidence="5 6">
    <name type="scientific">Schistosoma haematobium</name>
    <name type="common">Blood fluke</name>
    <dbReference type="NCBI Taxonomy" id="6185"/>
    <lineage>
        <taxon>Eukaryota</taxon>
        <taxon>Metazoa</taxon>
        <taxon>Spiralia</taxon>
        <taxon>Lophotrochozoa</taxon>
        <taxon>Platyhelminthes</taxon>
        <taxon>Trematoda</taxon>
        <taxon>Digenea</taxon>
        <taxon>Strigeidida</taxon>
        <taxon>Schistosomatoidea</taxon>
        <taxon>Schistosomatidae</taxon>
        <taxon>Schistosoma</taxon>
    </lineage>
</organism>
<dbReference type="GO" id="GO:0005634">
    <property type="term" value="C:nucleus"/>
    <property type="evidence" value="ECO:0007669"/>
    <property type="project" value="TreeGrafter"/>
</dbReference>
<evidence type="ECO:0000256" key="3">
    <source>
        <dbReference type="ARBA" id="ARBA00025777"/>
    </source>
</evidence>
<dbReference type="CTD" id="24589786"/>
<dbReference type="InterPro" id="IPR032675">
    <property type="entry name" value="LRR_dom_sf"/>
</dbReference>
<feature type="region of interest" description="Disordered" evidence="4">
    <location>
        <begin position="93"/>
        <end position="189"/>
    </location>
</feature>
<reference evidence="5" key="3">
    <citation type="submission" date="2021-06" db="EMBL/GenBank/DDBJ databases">
        <title>Chromosome-level genome assembly for S. haematobium.</title>
        <authorList>
            <person name="Stroehlein A.J."/>
        </authorList>
    </citation>
    <scope>NUCLEOTIDE SEQUENCE</scope>
</reference>
<sequence length="189" mass="20847">MLSKLELSNNLISGGLDALLKCPNIEQLNLSSNKIESMDVLIPLAKLSELKSLDLGNCPVTTTENYRKKAFAMIPSLKYLDGLDENNEEEVFGNDFLNGGLDEEGEDEEAELDDYDDVDDEDEDEVEEDNGANLSAANVSGPRRPGTKRRHDDIQDGKNGDKAEHCGTKHKHVEDRVETHVENGSTADD</sequence>
<feature type="compositionally biased region" description="Acidic residues" evidence="4">
    <location>
        <begin position="101"/>
        <end position="130"/>
    </location>
</feature>
<reference evidence="5" key="4">
    <citation type="journal article" date="2022" name="PLoS Pathog.">
        <title>Chromosome-level genome of Schistosoma haematobium underpins genome-wide explorations of molecular variation.</title>
        <authorList>
            <person name="Stroehlein A.J."/>
            <person name="Korhonen P.K."/>
            <person name="Lee V.V."/>
            <person name="Ralph S.A."/>
            <person name="Mentink-Kane M."/>
            <person name="You H."/>
            <person name="McManus D.P."/>
            <person name="Tchuente L.T."/>
            <person name="Stothard J.R."/>
            <person name="Kaur P."/>
            <person name="Dudchenko O."/>
            <person name="Aiden E.L."/>
            <person name="Yang B."/>
            <person name="Yang H."/>
            <person name="Emery A.M."/>
            <person name="Webster B.L."/>
            <person name="Brindley P.J."/>
            <person name="Rollinson D."/>
            <person name="Chang B.C.H."/>
            <person name="Gasser R.B."/>
            <person name="Young N.D."/>
        </authorList>
    </citation>
    <scope>NUCLEOTIDE SEQUENCE</scope>
</reference>
<dbReference type="PROSITE" id="PS51450">
    <property type="entry name" value="LRR"/>
    <property type="match status" value="1"/>
</dbReference>
<keyword evidence="1" id="KW-0433">Leucine-rich repeat</keyword>
<evidence type="ECO:0000313" key="6">
    <source>
        <dbReference type="Proteomes" id="UP000471633"/>
    </source>
</evidence>
<dbReference type="Proteomes" id="UP000471633">
    <property type="component" value="Unassembled WGS sequence"/>
</dbReference>
<feature type="compositionally biased region" description="Basic and acidic residues" evidence="4">
    <location>
        <begin position="150"/>
        <end position="181"/>
    </location>
</feature>
<evidence type="ECO:0000256" key="4">
    <source>
        <dbReference type="SAM" id="MobiDB-lite"/>
    </source>
</evidence>
<keyword evidence="2" id="KW-0677">Repeat</keyword>
<dbReference type="EMBL" id="AMPZ03000008">
    <property type="protein sequence ID" value="KAH9579309.1"/>
    <property type="molecule type" value="Genomic_DNA"/>
</dbReference>
<dbReference type="Pfam" id="PF14580">
    <property type="entry name" value="LRR_9"/>
    <property type="match status" value="1"/>
</dbReference>
<name>A0A922IHW0_SCHHA</name>
<comment type="similarity">
    <text evidence="3">Belongs to the ANP32 family.</text>
</comment>
<evidence type="ECO:0000256" key="1">
    <source>
        <dbReference type="ARBA" id="ARBA00022614"/>
    </source>
</evidence>
<proteinExistence type="inferred from homology"/>
<dbReference type="PANTHER" id="PTHR11375">
    <property type="entry name" value="ACIDIC LEUCINE-RICH NUCLEAR PHOSPHOPROTEIN 32"/>
    <property type="match status" value="1"/>
</dbReference>
<dbReference type="GO" id="GO:0042393">
    <property type="term" value="F:histone binding"/>
    <property type="evidence" value="ECO:0007669"/>
    <property type="project" value="TreeGrafter"/>
</dbReference>
<evidence type="ECO:0000256" key="2">
    <source>
        <dbReference type="ARBA" id="ARBA00022737"/>
    </source>
</evidence>
<dbReference type="AlphaFoldDB" id="A0A922IHW0"/>
<keyword evidence="6" id="KW-1185">Reference proteome</keyword>
<dbReference type="GeneID" id="24589786"/>
<dbReference type="Gene3D" id="3.80.10.10">
    <property type="entry name" value="Ribonuclease Inhibitor"/>
    <property type="match status" value="1"/>
</dbReference>
<dbReference type="RefSeq" id="XP_051064315.1">
    <property type="nucleotide sequence ID" value="XM_051217884.1"/>
</dbReference>